<protein>
    <recommendedName>
        <fullName evidence="4">Fibrinogen C-terminal domain-containing protein</fullName>
    </recommendedName>
</protein>
<feature type="region of interest" description="Disordered" evidence="2">
    <location>
        <begin position="39"/>
        <end position="68"/>
    </location>
</feature>
<dbReference type="PROSITE" id="PS51406">
    <property type="entry name" value="FIBRINOGEN_C_2"/>
    <property type="match status" value="1"/>
</dbReference>
<dbReference type="Pfam" id="PF00147">
    <property type="entry name" value="Fibrinogen_C"/>
    <property type="match status" value="1"/>
</dbReference>
<gene>
    <name evidence="5" type="ORF">CVLEPA_LOCUS25035</name>
</gene>
<dbReference type="EMBL" id="CAWYQH010000130">
    <property type="protein sequence ID" value="CAK8692316.1"/>
    <property type="molecule type" value="Genomic_DNA"/>
</dbReference>
<evidence type="ECO:0000256" key="3">
    <source>
        <dbReference type="SAM" id="SignalP"/>
    </source>
</evidence>
<evidence type="ECO:0000256" key="2">
    <source>
        <dbReference type="SAM" id="MobiDB-lite"/>
    </source>
</evidence>
<dbReference type="InterPro" id="IPR014716">
    <property type="entry name" value="Fibrinogen_a/b/g_C_1"/>
</dbReference>
<dbReference type="InterPro" id="IPR036056">
    <property type="entry name" value="Fibrinogen-like_C"/>
</dbReference>
<dbReference type="PROSITE" id="PS00514">
    <property type="entry name" value="FIBRINOGEN_C_1"/>
    <property type="match status" value="1"/>
</dbReference>
<reference evidence="5 6" key="1">
    <citation type="submission" date="2024-02" db="EMBL/GenBank/DDBJ databases">
        <authorList>
            <person name="Daric V."/>
            <person name="Darras S."/>
        </authorList>
    </citation>
    <scope>NUCLEOTIDE SEQUENCE [LARGE SCALE GENOMIC DNA]</scope>
</reference>
<name>A0ABP0GKN6_CLALP</name>
<sequence>MHVCSLFTSCFLLFICSRKYVTGTRQVILTCGGDNGEDGSGIPGAPGKRGGIGPQGVPGPKGSKGDQGTCDNCGSLEERLTGLENKLSRLSRLVDYRNCEDVQNSGAQLSGVYDVIIDGKITSVYCDMETDGGGWLVIHRRMDGSTDFYRNLESYANGFGNISHEFWLGLDDLHVITNRGSYQLRVEIEDWENDRRYAKYSSFSVGAPNTHYQLSVEGYSGNAGNSMSYHNGRPFSTFDDDNDGYDNLNCAVEEHGAWWYDRCYHANLNGQYLEGQTNTDKSMSWHHFHGTKYSLRFAEMKIKPQ</sequence>
<evidence type="ECO:0000256" key="1">
    <source>
        <dbReference type="ARBA" id="ARBA00023157"/>
    </source>
</evidence>
<dbReference type="PANTHER" id="PTHR19143:SF458">
    <property type="entry name" value="FIBRINOGEN C-TERMINAL DOMAIN-CONTAINING PROTEIN-RELATED"/>
    <property type="match status" value="1"/>
</dbReference>
<dbReference type="InterPro" id="IPR050373">
    <property type="entry name" value="Fibrinogen_C-term_domain"/>
</dbReference>
<dbReference type="PANTHER" id="PTHR19143">
    <property type="entry name" value="FIBRINOGEN/TENASCIN/ANGIOPOEITIN"/>
    <property type="match status" value="1"/>
</dbReference>
<dbReference type="SMART" id="SM00186">
    <property type="entry name" value="FBG"/>
    <property type="match status" value="1"/>
</dbReference>
<organism evidence="5 6">
    <name type="scientific">Clavelina lepadiformis</name>
    <name type="common">Light-bulb sea squirt</name>
    <name type="synonym">Ascidia lepadiformis</name>
    <dbReference type="NCBI Taxonomy" id="159417"/>
    <lineage>
        <taxon>Eukaryota</taxon>
        <taxon>Metazoa</taxon>
        <taxon>Chordata</taxon>
        <taxon>Tunicata</taxon>
        <taxon>Ascidiacea</taxon>
        <taxon>Aplousobranchia</taxon>
        <taxon>Clavelinidae</taxon>
        <taxon>Clavelina</taxon>
    </lineage>
</organism>
<evidence type="ECO:0000313" key="5">
    <source>
        <dbReference type="EMBL" id="CAK8692316.1"/>
    </source>
</evidence>
<feature type="compositionally biased region" description="Gly residues" evidence="2">
    <location>
        <begin position="39"/>
        <end position="56"/>
    </location>
</feature>
<keyword evidence="1" id="KW-1015">Disulfide bond</keyword>
<keyword evidence="6" id="KW-1185">Reference proteome</keyword>
<feature type="chain" id="PRO_5045037234" description="Fibrinogen C-terminal domain-containing protein" evidence="3">
    <location>
        <begin position="24"/>
        <end position="305"/>
    </location>
</feature>
<dbReference type="NCBIfam" id="NF040941">
    <property type="entry name" value="GGGWT_bact"/>
    <property type="match status" value="1"/>
</dbReference>
<dbReference type="InterPro" id="IPR002181">
    <property type="entry name" value="Fibrinogen_a/b/g_C_dom"/>
</dbReference>
<dbReference type="InterPro" id="IPR020837">
    <property type="entry name" value="Fibrinogen_CS"/>
</dbReference>
<keyword evidence="3" id="KW-0732">Signal</keyword>
<dbReference type="Proteomes" id="UP001642483">
    <property type="component" value="Unassembled WGS sequence"/>
</dbReference>
<feature type="domain" description="Fibrinogen C-terminal" evidence="4">
    <location>
        <begin position="90"/>
        <end position="305"/>
    </location>
</feature>
<dbReference type="Gene3D" id="3.90.215.10">
    <property type="entry name" value="Gamma Fibrinogen, chain A, domain 1"/>
    <property type="match status" value="1"/>
</dbReference>
<evidence type="ECO:0000259" key="4">
    <source>
        <dbReference type="PROSITE" id="PS51406"/>
    </source>
</evidence>
<comment type="caution">
    <text evidence="5">The sequence shown here is derived from an EMBL/GenBank/DDBJ whole genome shotgun (WGS) entry which is preliminary data.</text>
</comment>
<proteinExistence type="predicted"/>
<dbReference type="CDD" id="cd00087">
    <property type="entry name" value="FReD"/>
    <property type="match status" value="1"/>
</dbReference>
<feature type="signal peptide" evidence="3">
    <location>
        <begin position="1"/>
        <end position="23"/>
    </location>
</feature>
<dbReference type="SUPFAM" id="SSF56496">
    <property type="entry name" value="Fibrinogen C-terminal domain-like"/>
    <property type="match status" value="1"/>
</dbReference>
<evidence type="ECO:0000313" key="6">
    <source>
        <dbReference type="Proteomes" id="UP001642483"/>
    </source>
</evidence>
<accession>A0ABP0GKN6</accession>